<name>A0A4C1X0C3_EUMVA</name>
<evidence type="ECO:0000313" key="2">
    <source>
        <dbReference type="EMBL" id="GBP55784.1"/>
    </source>
</evidence>
<reference evidence="2 3" key="1">
    <citation type="journal article" date="2019" name="Commun. Biol.">
        <title>The bagworm genome reveals a unique fibroin gene that provides high tensile strength.</title>
        <authorList>
            <person name="Kono N."/>
            <person name="Nakamura H."/>
            <person name="Ohtoshi R."/>
            <person name="Tomita M."/>
            <person name="Numata K."/>
            <person name="Arakawa K."/>
        </authorList>
    </citation>
    <scope>NUCLEOTIDE SEQUENCE [LARGE SCALE GENOMIC DNA]</scope>
</reference>
<sequence>MTPLSETSKSICQQFGDRGTRQNPQDENENNREARTFAELAKVRAARAAEMGIISQILRSGRNSDHDSPPRGTFEPASKWKEYEAFHYRQLLHLKPVPRDAVAAKWAREHLASKLNPWSVRIPAHG</sequence>
<protein>
    <submittedName>
        <fullName evidence="2">Uncharacterized protein</fullName>
    </submittedName>
</protein>
<organism evidence="2 3">
    <name type="scientific">Eumeta variegata</name>
    <name type="common">Bagworm moth</name>
    <name type="synonym">Eumeta japonica</name>
    <dbReference type="NCBI Taxonomy" id="151549"/>
    <lineage>
        <taxon>Eukaryota</taxon>
        <taxon>Metazoa</taxon>
        <taxon>Ecdysozoa</taxon>
        <taxon>Arthropoda</taxon>
        <taxon>Hexapoda</taxon>
        <taxon>Insecta</taxon>
        <taxon>Pterygota</taxon>
        <taxon>Neoptera</taxon>
        <taxon>Endopterygota</taxon>
        <taxon>Lepidoptera</taxon>
        <taxon>Glossata</taxon>
        <taxon>Ditrysia</taxon>
        <taxon>Tineoidea</taxon>
        <taxon>Psychidae</taxon>
        <taxon>Oiketicinae</taxon>
        <taxon>Eumeta</taxon>
    </lineage>
</organism>
<dbReference type="EMBL" id="BGZK01000678">
    <property type="protein sequence ID" value="GBP55784.1"/>
    <property type="molecule type" value="Genomic_DNA"/>
</dbReference>
<feature type="region of interest" description="Disordered" evidence="1">
    <location>
        <begin position="1"/>
        <end position="32"/>
    </location>
</feature>
<dbReference type="AlphaFoldDB" id="A0A4C1X0C3"/>
<evidence type="ECO:0000313" key="3">
    <source>
        <dbReference type="Proteomes" id="UP000299102"/>
    </source>
</evidence>
<accession>A0A4C1X0C3</accession>
<feature type="compositionally biased region" description="Polar residues" evidence="1">
    <location>
        <begin position="1"/>
        <end position="13"/>
    </location>
</feature>
<evidence type="ECO:0000256" key="1">
    <source>
        <dbReference type="SAM" id="MobiDB-lite"/>
    </source>
</evidence>
<dbReference type="Proteomes" id="UP000299102">
    <property type="component" value="Unassembled WGS sequence"/>
</dbReference>
<keyword evidence="3" id="KW-1185">Reference proteome</keyword>
<proteinExistence type="predicted"/>
<gene>
    <name evidence="2" type="ORF">EVAR_50200_1</name>
</gene>
<comment type="caution">
    <text evidence="2">The sequence shown here is derived from an EMBL/GenBank/DDBJ whole genome shotgun (WGS) entry which is preliminary data.</text>
</comment>